<dbReference type="Proteomes" id="UP000028549">
    <property type="component" value="Unassembled WGS sequence"/>
</dbReference>
<dbReference type="CDD" id="cd00657">
    <property type="entry name" value="Ferritin_like"/>
    <property type="match status" value="1"/>
</dbReference>
<evidence type="ECO:0000313" key="3">
    <source>
        <dbReference type="Proteomes" id="UP000028549"/>
    </source>
</evidence>
<dbReference type="Gene3D" id="1.20.5.420">
    <property type="entry name" value="Immunoglobulin FC, subunit C"/>
    <property type="match status" value="2"/>
</dbReference>
<protein>
    <recommendedName>
        <fullName evidence="1">Rubrerythrin diiron-binding domain-containing protein</fullName>
    </recommendedName>
</protein>
<comment type="caution">
    <text evidence="2">The sequence shown here is derived from an EMBL/GenBank/DDBJ whole genome shotgun (WGS) entry which is preliminary data.</text>
</comment>
<dbReference type="GO" id="GO:0046872">
    <property type="term" value="F:metal ion binding"/>
    <property type="evidence" value="ECO:0007669"/>
    <property type="project" value="InterPro"/>
</dbReference>
<dbReference type="EMBL" id="JNVC02000024">
    <property type="protein sequence ID" value="KEZ47200.1"/>
    <property type="molecule type" value="Genomic_DNA"/>
</dbReference>
<feature type="domain" description="Rubrerythrin diiron-binding" evidence="1">
    <location>
        <begin position="89"/>
        <end position="139"/>
    </location>
</feature>
<organism evidence="2 3">
    <name type="scientific">Metabacillus indicus</name>
    <name type="common">Bacillus indicus</name>
    <dbReference type="NCBI Taxonomy" id="246786"/>
    <lineage>
        <taxon>Bacteria</taxon>
        <taxon>Bacillati</taxon>
        <taxon>Bacillota</taxon>
        <taxon>Bacilli</taxon>
        <taxon>Bacillales</taxon>
        <taxon>Bacillaceae</taxon>
        <taxon>Metabacillus</taxon>
    </lineage>
</organism>
<keyword evidence="3" id="KW-1185">Reference proteome</keyword>
<dbReference type="STRING" id="246786.GS18_0220360"/>
<gene>
    <name evidence="2" type="ORF">GS18_0220360</name>
</gene>
<dbReference type="OrthoDB" id="573482at2"/>
<reference evidence="2 3" key="1">
    <citation type="journal article" date="2005" name="Int. J. Syst. Evol. Microbiol.">
        <title>Bacillus cibi sp. nov., isolated from jeotgal, a traditional Korean fermented seafood.</title>
        <authorList>
            <person name="Yoon J.H."/>
            <person name="Lee C.H."/>
            <person name="Oh T.K."/>
        </authorList>
    </citation>
    <scope>NUCLEOTIDE SEQUENCE [LARGE SCALE GENOMIC DNA]</scope>
    <source>
        <strain evidence="2 3">DSM 16189</strain>
    </source>
</reference>
<dbReference type="Pfam" id="PF02915">
    <property type="entry name" value="Rubrerythrin"/>
    <property type="match status" value="2"/>
</dbReference>
<sequence length="141" mass="16558">MYYYDYYRQNQDEIKNIAKALEGEYNAIQCYEKLAIQAKTPEEKKTIQEIRQDEAKHYQTFAGIYQSLTGQTYSPKQTEECPADYLSGLNAAIKDEQETVDFYHTISDSGSTPYIKEAFRRAAFDEQNHAVWFLYFLTQNK</sequence>
<dbReference type="AlphaFoldDB" id="A0A084GIN8"/>
<dbReference type="RefSeq" id="WP_029567202.1">
    <property type="nucleotide sequence ID" value="NZ_JNVC02000024.1"/>
</dbReference>
<name>A0A084GIN8_METID</name>
<evidence type="ECO:0000259" key="1">
    <source>
        <dbReference type="Pfam" id="PF02915"/>
    </source>
</evidence>
<dbReference type="GO" id="GO:0016491">
    <property type="term" value="F:oxidoreductase activity"/>
    <property type="evidence" value="ECO:0007669"/>
    <property type="project" value="InterPro"/>
</dbReference>
<dbReference type="SUPFAM" id="SSF47240">
    <property type="entry name" value="Ferritin-like"/>
    <property type="match status" value="1"/>
</dbReference>
<proteinExistence type="predicted"/>
<dbReference type="InterPro" id="IPR003251">
    <property type="entry name" value="Rr_diiron-bd_dom"/>
</dbReference>
<feature type="domain" description="Rubrerythrin diiron-binding" evidence="1">
    <location>
        <begin position="15"/>
        <end position="73"/>
    </location>
</feature>
<dbReference type="InterPro" id="IPR009078">
    <property type="entry name" value="Ferritin-like_SF"/>
</dbReference>
<evidence type="ECO:0000313" key="2">
    <source>
        <dbReference type="EMBL" id="KEZ47200.1"/>
    </source>
</evidence>
<accession>A0A084GIN8</accession>